<proteinExistence type="predicted"/>
<dbReference type="PANTHER" id="PTHR24148">
    <property type="entry name" value="ANKYRIN REPEAT DOMAIN-CONTAINING PROTEIN 39 HOMOLOG-RELATED"/>
    <property type="match status" value="1"/>
</dbReference>
<name>A0AAN6YP93_9PEZI</name>
<protein>
    <recommendedName>
        <fullName evidence="1">Heterokaryon incompatibility domain-containing protein</fullName>
    </recommendedName>
</protein>
<dbReference type="EMBL" id="MU865473">
    <property type="protein sequence ID" value="KAK4222416.1"/>
    <property type="molecule type" value="Genomic_DNA"/>
</dbReference>
<sequence length="571" mass="63872">MGGTVDDMIGYIRLLRIQPSQDESATIECQLFECPVLGRARTYLYEALSYVWGSGYKPRAICINGHSFHDDDVEKCLQVQAMPKIYARAGTVVVWLGLATSSSRNAFEIIQCFAGREEDMSWEQRIELLGYKARQGITELLLRPWFKRVWVLQEVAAARHLVVKCGDDEIDGQAFSYGLENLSATLNLRKWKDAEMGVLVSIIKSVTYLMKNANFPPPPGPILASVPSAVSLTYIGDDPGAAGLLPEYGICWEEVVRRFVRCILGSDRVTIEAWDDSKTVLLKSRGCILGQCRKWGYSELSLSIQWSVNASMLGLPGRPTILGGLNDHISMSVEGLRDDDIIYLLEGTKIPMVIRVHQDYATIIRIADAPPHEMVSAPDEFELQDEMLFVWDWSTDILDPEPEYYKNSSAPSSIKDLAEEDLIKATRLLRTLLLIYNLPAPFRDLEDGSESDPRETEALGIYDRILGTASNKNNKVVIKLLAKIFRHKTESMGTLIVVTARGFNRKNIRTDSPDAGGMHGLDGHNVACYMLTVDQVSIEIFEENGESVTTWAKRMISQGVSPWRMGHIAVE</sequence>
<dbReference type="AlphaFoldDB" id="A0AAN6YP93"/>
<feature type="domain" description="Heterokaryon incompatibility" evidence="1">
    <location>
        <begin position="60"/>
        <end position="154"/>
    </location>
</feature>
<evidence type="ECO:0000259" key="1">
    <source>
        <dbReference type="Pfam" id="PF06985"/>
    </source>
</evidence>
<evidence type="ECO:0000313" key="2">
    <source>
        <dbReference type="EMBL" id="KAK4222416.1"/>
    </source>
</evidence>
<dbReference type="Pfam" id="PF06985">
    <property type="entry name" value="HET"/>
    <property type="match status" value="1"/>
</dbReference>
<gene>
    <name evidence="2" type="ORF">QBC38DRAFT_504051</name>
</gene>
<reference evidence="2" key="2">
    <citation type="submission" date="2023-05" db="EMBL/GenBank/DDBJ databases">
        <authorList>
            <consortium name="Lawrence Berkeley National Laboratory"/>
            <person name="Steindorff A."/>
            <person name="Hensen N."/>
            <person name="Bonometti L."/>
            <person name="Westerberg I."/>
            <person name="Brannstrom I.O."/>
            <person name="Guillou S."/>
            <person name="Cros-Aarteil S."/>
            <person name="Calhoun S."/>
            <person name="Haridas S."/>
            <person name="Kuo A."/>
            <person name="Mondo S."/>
            <person name="Pangilinan J."/>
            <person name="Riley R."/>
            <person name="Labutti K."/>
            <person name="Andreopoulos B."/>
            <person name="Lipzen A."/>
            <person name="Chen C."/>
            <person name="Yanf M."/>
            <person name="Daum C."/>
            <person name="Ng V."/>
            <person name="Clum A."/>
            <person name="Ohm R."/>
            <person name="Martin F."/>
            <person name="Silar P."/>
            <person name="Natvig D."/>
            <person name="Lalanne C."/>
            <person name="Gautier V."/>
            <person name="Ament-Velasquez S.L."/>
            <person name="Kruys A."/>
            <person name="Hutchinson M.I."/>
            <person name="Powell A.J."/>
            <person name="Barry K."/>
            <person name="Miller A.N."/>
            <person name="Grigoriev I.V."/>
            <person name="Debuchy R."/>
            <person name="Gladieux P."/>
            <person name="Thoren M.H."/>
            <person name="Johannesson H."/>
        </authorList>
    </citation>
    <scope>NUCLEOTIDE SEQUENCE</scope>
    <source>
        <strain evidence="2">CBS 990.96</strain>
    </source>
</reference>
<dbReference type="PANTHER" id="PTHR24148:SF78">
    <property type="entry name" value="HETEROKARYON INCOMPATIBILITY DOMAIN-CONTAINING PROTEIN"/>
    <property type="match status" value="1"/>
</dbReference>
<keyword evidence="3" id="KW-1185">Reference proteome</keyword>
<dbReference type="Proteomes" id="UP001301958">
    <property type="component" value="Unassembled WGS sequence"/>
</dbReference>
<organism evidence="2 3">
    <name type="scientific">Podospora fimiseda</name>
    <dbReference type="NCBI Taxonomy" id="252190"/>
    <lineage>
        <taxon>Eukaryota</taxon>
        <taxon>Fungi</taxon>
        <taxon>Dikarya</taxon>
        <taxon>Ascomycota</taxon>
        <taxon>Pezizomycotina</taxon>
        <taxon>Sordariomycetes</taxon>
        <taxon>Sordariomycetidae</taxon>
        <taxon>Sordariales</taxon>
        <taxon>Podosporaceae</taxon>
        <taxon>Podospora</taxon>
    </lineage>
</organism>
<evidence type="ECO:0000313" key="3">
    <source>
        <dbReference type="Proteomes" id="UP001301958"/>
    </source>
</evidence>
<comment type="caution">
    <text evidence="2">The sequence shown here is derived from an EMBL/GenBank/DDBJ whole genome shotgun (WGS) entry which is preliminary data.</text>
</comment>
<accession>A0AAN6YP93</accession>
<dbReference type="InterPro" id="IPR052895">
    <property type="entry name" value="HetReg/Transcr_Mod"/>
</dbReference>
<reference evidence="2" key="1">
    <citation type="journal article" date="2023" name="Mol. Phylogenet. Evol.">
        <title>Genome-scale phylogeny and comparative genomics of the fungal order Sordariales.</title>
        <authorList>
            <person name="Hensen N."/>
            <person name="Bonometti L."/>
            <person name="Westerberg I."/>
            <person name="Brannstrom I.O."/>
            <person name="Guillou S."/>
            <person name="Cros-Aarteil S."/>
            <person name="Calhoun S."/>
            <person name="Haridas S."/>
            <person name="Kuo A."/>
            <person name="Mondo S."/>
            <person name="Pangilinan J."/>
            <person name="Riley R."/>
            <person name="LaButti K."/>
            <person name="Andreopoulos B."/>
            <person name="Lipzen A."/>
            <person name="Chen C."/>
            <person name="Yan M."/>
            <person name="Daum C."/>
            <person name="Ng V."/>
            <person name="Clum A."/>
            <person name="Steindorff A."/>
            <person name="Ohm R.A."/>
            <person name="Martin F."/>
            <person name="Silar P."/>
            <person name="Natvig D.O."/>
            <person name="Lalanne C."/>
            <person name="Gautier V."/>
            <person name="Ament-Velasquez S.L."/>
            <person name="Kruys A."/>
            <person name="Hutchinson M.I."/>
            <person name="Powell A.J."/>
            <person name="Barry K."/>
            <person name="Miller A.N."/>
            <person name="Grigoriev I.V."/>
            <person name="Debuchy R."/>
            <person name="Gladieux P."/>
            <person name="Hiltunen Thoren M."/>
            <person name="Johannesson H."/>
        </authorList>
    </citation>
    <scope>NUCLEOTIDE SEQUENCE</scope>
    <source>
        <strain evidence="2">CBS 990.96</strain>
    </source>
</reference>
<dbReference type="InterPro" id="IPR010730">
    <property type="entry name" value="HET"/>
</dbReference>